<sequence length="126" mass="14891">MRQRVKLGRERSRGKILLLYVYEDLDYSWLYFTRVSYTYEMKTKSEKKMKYRSTEKIPKTPRYVSASNESTCQVQAAVDLSNPQTSYRRLLLQCLLWQYLIGKREENPASFASCNQPPISESSRNV</sequence>
<proteinExistence type="predicted"/>
<organism evidence="1 2">
    <name type="scientific">Centaurea solstitialis</name>
    <name type="common">yellow star-thistle</name>
    <dbReference type="NCBI Taxonomy" id="347529"/>
    <lineage>
        <taxon>Eukaryota</taxon>
        <taxon>Viridiplantae</taxon>
        <taxon>Streptophyta</taxon>
        <taxon>Embryophyta</taxon>
        <taxon>Tracheophyta</taxon>
        <taxon>Spermatophyta</taxon>
        <taxon>Magnoliopsida</taxon>
        <taxon>eudicotyledons</taxon>
        <taxon>Gunneridae</taxon>
        <taxon>Pentapetalae</taxon>
        <taxon>asterids</taxon>
        <taxon>campanulids</taxon>
        <taxon>Asterales</taxon>
        <taxon>Asteraceae</taxon>
        <taxon>Carduoideae</taxon>
        <taxon>Cardueae</taxon>
        <taxon>Centaureinae</taxon>
        <taxon>Centaurea</taxon>
    </lineage>
</organism>
<accession>A0AA38T4Q3</accession>
<dbReference type="EMBL" id="JARYMX010000005">
    <property type="protein sequence ID" value="KAJ9548426.1"/>
    <property type="molecule type" value="Genomic_DNA"/>
</dbReference>
<protein>
    <submittedName>
        <fullName evidence="1">Uncharacterized protein</fullName>
    </submittedName>
</protein>
<name>A0AA38T4Q3_9ASTR</name>
<reference evidence="1" key="1">
    <citation type="submission" date="2023-03" db="EMBL/GenBank/DDBJ databases">
        <title>Chromosome-scale reference genome and RAD-based genetic map of yellow starthistle (Centaurea solstitialis) reveal putative structural variation and QTLs associated with invader traits.</title>
        <authorList>
            <person name="Reatini B."/>
            <person name="Cang F.A."/>
            <person name="Jiang Q."/>
            <person name="Mckibben M.T.W."/>
            <person name="Barker M.S."/>
            <person name="Rieseberg L.H."/>
            <person name="Dlugosch K.M."/>
        </authorList>
    </citation>
    <scope>NUCLEOTIDE SEQUENCE</scope>
    <source>
        <strain evidence="1">CAN-66</strain>
        <tissue evidence="1">Leaf</tissue>
    </source>
</reference>
<comment type="caution">
    <text evidence="1">The sequence shown here is derived from an EMBL/GenBank/DDBJ whole genome shotgun (WGS) entry which is preliminary data.</text>
</comment>
<dbReference type="Proteomes" id="UP001172457">
    <property type="component" value="Chromosome 5"/>
</dbReference>
<evidence type="ECO:0000313" key="2">
    <source>
        <dbReference type="Proteomes" id="UP001172457"/>
    </source>
</evidence>
<gene>
    <name evidence="1" type="ORF">OSB04_020969</name>
</gene>
<keyword evidence="2" id="KW-1185">Reference proteome</keyword>
<dbReference type="AlphaFoldDB" id="A0AA38T4Q3"/>
<evidence type="ECO:0000313" key="1">
    <source>
        <dbReference type="EMBL" id="KAJ9548426.1"/>
    </source>
</evidence>